<dbReference type="InterPro" id="IPR037883">
    <property type="entry name" value="Knr4/Smi1-like_sf"/>
</dbReference>
<dbReference type="KEGG" id="mmas:MYMAC_006705"/>
<accession>A0A250K4Y1</accession>
<sequence length="272" mass="30650">MQMTWSKLLEAPPPLSMPGLLSFMERWKPGSTQDFKPATADQIAALAKPHGGLNALPHVYREFLETMGASTGSLRLTFGTTSISALLEDREDLQRERPDARQYLRFTIGEEEEFNSTGRRDTDDIFELFRPTPDGRDAAIIRIHEEDLVRGKGEVERPFPTFSDWLRTIIVSRIVFDAEPENQTEYYSLGRKPETPAKTYDFLTRLGFSLTELGASSEVVPLEHTEYGAIALIRAPTASIPRTGLRLRARDKAQQRILVEVISDHEEELSGG</sequence>
<dbReference type="Proteomes" id="UP000217343">
    <property type="component" value="Chromosome"/>
</dbReference>
<dbReference type="RefSeq" id="WP_095961062.1">
    <property type="nucleotide sequence ID" value="NZ_CP022203.1"/>
</dbReference>
<evidence type="ECO:0008006" key="3">
    <source>
        <dbReference type="Google" id="ProtNLM"/>
    </source>
</evidence>
<gene>
    <name evidence="1" type="ORF">MYMAC_006705</name>
</gene>
<dbReference type="EMBL" id="CP022203">
    <property type="protein sequence ID" value="ATB51048.1"/>
    <property type="molecule type" value="Genomic_DNA"/>
</dbReference>
<evidence type="ECO:0000313" key="2">
    <source>
        <dbReference type="Proteomes" id="UP000217343"/>
    </source>
</evidence>
<reference evidence="1 2" key="1">
    <citation type="submission" date="2017-06" db="EMBL/GenBank/DDBJ databases">
        <title>Sequencing and comparative analysis of myxobacterial genomes.</title>
        <authorList>
            <person name="Rupp O."/>
            <person name="Goesmann A."/>
            <person name="Sogaard-Andersen L."/>
        </authorList>
    </citation>
    <scope>NUCLEOTIDE SEQUENCE [LARGE SCALE GENOMIC DNA]</scope>
    <source>
        <strain evidence="1 2">DSM 14697</strain>
    </source>
</reference>
<keyword evidence="2" id="KW-1185">Reference proteome</keyword>
<name>A0A250K4Y1_9BACT</name>
<dbReference type="OrthoDB" id="5498125at2"/>
<evidence type="ECO:0000313" key="1">
    <source>
        <dbReference type="EMBL" id="ATB51048.1"/>
    </source>
</evidence>
<dbReference type="SUPFAM" id="SSF160631">
    <property type="entry name" value="SMI1/KNR4-like"/>
    <property type="match status" value="1"/>
</dbReference>
<organism evidence="1 2">
    <name type="scientific">Corallococcus macrosporus DSM 14697</name>
    <dbReference type="NCBI Taxonomy" id="1189310"/>
    <lineage>
        <taxon>Bacteria</taxon>
        <taxon>Pseudomonadati</taxon>
        <taxon>Myxococcota</taxon>
        <taxon>Myxococcia</taxon>
        <taxon>Myxococcales</taxon>
        <taxon>Cystobacterineae</taxon>
        <taxon>Myxococcaceae</taxon>
        <taxon>Corallococcus</taxon>
    </lineage>
</organism>
<proteinExistence type="predicted"/>
<protein>
    <recommendedName>
        <fullName evidence="3">Knr4/Smi1-like domain-containing protein</fullName>
    </recommendedName>
</protein>
<dbReference type="AlphaFoldDB" id="A0A250K4Y1"/>